<organism evidence="3 4">
    <name type="scientific">Dioscorea cayennensis subsp. rotundata</name>
    <name type="common">White Guinea yam</name>
    <name type="synonym">Dioscorea rotundata</name>
    <dbReference type="NCBI Taxonomy" id="55577"/>
    <lineage>
        <taxon>Eukaryota</taxon>
        <taxon>Viridiplantae</taxon>
        <taxon>Streptophyta</taxon>
        <taxon>Embryophyta</taxon>
        <taxon>Tracheophyta</taxon>
        <taxon>Spermatophyta</taxon>
        <taxon>Magnoliopsida</taxon>
        <taxon>Liliopsida</taxon>
        <taxon>Dioscoreales</taxon>
        <taxon>Dioscoreaceae</taxon>
        <taxon>Dioscorea</taxon>
    </lineage>
</organism>
<keyword evidence="2" id="KW-0732">Signal</keyword>
<feature type="disulfide bond" evidence="1">
    <location>
        <begin position="181"/>
        <end position="190"/>
    </location>
</feature>
<feature type="disulfide bond" evidence="1">
    <location>
        <begin position="161"/>
        <end position="177"/>
    </location>
</feature>
<feature type="disulfide bond" evidence="1">
    <location>
        <begin position="94"/>
        <end position="101"/>
    </location>
</feature>
<feature type="chain" id="PRO_5044203203" evidence="2">
    <location>
        <begin position="22"/>
        <end position="242"/>
    </location>
</feature>
<dbReference type="SUPFAM" id="SSF49870">
    <property type="entry name" value="Osmotin, thaumatin-like protein"/>
    <property type="match status" value="1"/>
</dbReference>
<dbReference type="PROSITE" id="PS51367">
    <property type="entry name" value="THAUMATIN_2"/>
    <property type="match status" value="1"/>
</dbReference>
<name>A0AB40CA92_DIOCR</name>
<dbReference type="SMART" id="SM00205">
    <property type="entry name" value="THN"/>
    <property type="match status" value="1"/>
</dbReference>
<dbReference type="PROSITE" id="PS00316">
    <property type="entry name" value="THAUMATIN_1"/>
    <property type="match status" value="1"/>
</dbReference>
<dbReference type="PANTHER" id="PTHR31048">
    <property type="entry name" value="OS03G0233200 PROTEIN"/>
    <property type="match status" value="1"/>
</dbReference>
<reference evidence="4" key="1">
    <citation type="submission" date="2025-08" db="UniProtKB">
        <authorList>
            <consortium name="RefSeq"/>
        </authorList>
    </citation>
    <scope>IDENTIFICATION</scope>
</reference>
<evidence type="ECO:0000256" key="2">
    <source>
        <dbReference type="SAM" id="SignalP"/>
    </source>
</evidence>
<dbReference type="PIRSF" id="PIRSF002703">
    <property type="entry name" value="Thaumatin"/>
    <property type="match status" value="1"/>
</dbReference>
<dbReference type="AlphaFoldDB" id="A0AB40CA92"/>
<evidence type="ECO:0000313" key="4">
    <source>
        <dbReference type="RefSeq" id="XP_039136033.1"/>
    </source>
</evidence>
<protein>
    <submittedName>
        <fullName evidence="4">Thaumatin-like protein 1b</fullName>
    </submittedName>
</protein>
<dbReference type="Proteomes" id="UP001515500">
    <property type="component" value="Chromosome 2"/>
</dbReference>
<feature type="disulfide bond" evidence="1">
    <location>
        <begin position="78"/>
        <end position="89"/>
    </location>
</feature>
<feature type="disulfide bond" evidence="1">
    <location>
        <begin position="30"/>
        <end position="241"/>
    </location>
</feature>
<dbReference type="Pfam" id="PF00314">
    <property type="entry name" value="Thaumatin"/>
    <property type="match status" value="1"/>
</dbReference>
<dbReference type="GeneID" id="120273472"/>
<gene>
    <name evidence="4" type="primary">LOC120273472</name>
</gene>
<dbReference type="Gene3D" id="2.60.110.10">
    <property type="entry name" value="Thaumatin"/>
    <property type="match status" value="1"/>
</dbReference>
<evidence type="ECO:0000256" key="1">
    <source>
        <dbReference type="PIRSR" id="PIRSR002703-1"/>
    </source>
</evidence>
<dbReference type="FunFam" id="2.60.110.10:FF:000004">
    <property type="entry name" value="THAUMATIN-LIKE PROTEIN 1"/>
    <property type="match status" value="1"/>
</dbReference>
<proteinExistence type="predicted"/>
<dbReference type="CDD" id="cd09218">
    <property type="entry name" value="TLP-PA"/>
    <property type="match status" value="1"/>
</dbReference>
<feature type="disulfide bond" evidence="1">
    <location>
        <begin position="153"/>
        <end position="214"/>
    </location>
</feature>
<dbReference type="InterPro" id="IPR037176">
    <property type="entry name" value="Osmotin/thaumatin-like_sf"/>
</dbReference>
<dbReference type="InterPro" id="IPR001938">
    <property type="entry name" value="Thaumatin"/>
</dbReference>
<feature type="disulfide bond" evidence="1">
    <location>
        <begin position="148"/>
        <end position="231"/>
    </location>
</feature>
<accession>A0AB40CA92</accession>
<dbReference type="InterPro" id="IPR017949">
    <property type="entry name" value="Thaumatin_CS"/>
</dbReference>
<feature type="signal peptide" evidence="2">
    <location>
        <begin position="1"/>
        <end position="21"/>
    </location>
</feature>
<dbReference type="RefSeq" id="XP_039136033.1">
    <property type="nucleotide sequence ID" value="XM_039280099.1"/>
</dbReference>
<keyword evidence="1" id="KW-1015">Disulfide bond</keyword>
<sequence>MANILSFFFIFFSLCLQGSSTTTFTFQNKCASTVWPGTIAGAGTSQLSTTGFELQSGSSMSLTAPTEWHGGFWGRTFCANDTITGKFTCATGDCASGNISCDGAGGIPPASLIEIKLNGFQGTDFFDISLVDGFNLPVSITPTGVSSCVSSSCAFDINSICPEILKVKDGNGKVVACMSGCLKFNTDKMCCRGKYDSPQTCKPSSYAKMFKKACPQAYSYAYDDTTSTFTCTGANYVITFCP</sequence>
<keyword evidence="3" id="KW-1185">Reference proteome</keyword>
<feature type="disulfide bond" evidence="1">
    <location>
        <begin position="191"/>
        <end position="201"/>
    </location>
</feature>
<evidence type="ECO:0000313" key="3">
    <source>
        <dbReference type="Proteomes" id="UP001515500"/>
    </source>
</evidence>
<dbReference type="PRINTS" id="PR00347">
    <property type="entry name" value="THAUMATIN"/>
</dbReference>